<evidence type="ECO:0000313" key="5">
    <source>
        <dbReference type="EMBL" id="CAH1788093.1"/>
    </source>
</evidence>
<feature type="domain" description="Solute-binding protein family 3/N-terminal" evidence="4">
    <location>
        <begin position="146"/>
        <end position="384"/>
    </location>
</feature>
<evidence type="ECO:0000256" key="3">
    <source>
        <dbReference type="SAM" id="SignalP"/>
    </source>
</evidence>
<keyword evidence="1 3" id="KW-0732">Signal</keyword>
<feature type="compositionally biased region" description="Low complexity" evidence="2">
    <location>
        <begin position="43"/>
        <end position="56"/>
    </location>
</feature>
<dbReference type="EMBL" id="CAIIXF020000007">
    <property type="protein sequence ID" value="CAH1788093.1"/>
    <property type="molecule type" value="Genomic_DNA"/>
</dbReference>
<reference evidence="5" key="1">
    <citation type="submission" date="2022-03" db="EMBL/GenBank/DDBJ databases">
        <authorList>
            <person name="Martin C."/>
        </authorList>
    </citation>
    <scope>NUCLEOTIDE SEQUENCE</scope>
</reference>
<evidence type="ECO:0000256" key="2">
    <source>
        <dbReference type="SAM" id="MobiDB-lite"/>
    </source>
</evidence>
<gene>
    <name evidence="5" type="ORF">OFUS_LOCUS13689</name>
</gene>
<name>A0A8S4P558_OWEFU</name>
<feature type="compositionally biased region" description="Pro residues" evidence="2">
    <location>
        <begin position="57"/>
        <end position="78"/>
    </location>
</feature>
<evidence type="ECO:0000259" key="4">
    <source>
        <dbReference type="Pfam" id="PF00497"/>
    </source>
</evidence>
<dbReference type="Gene3D" id="3.40.190.10">
    <property type="entry name" value="Periplasmic binding protein-like II"/>
    <property type="match status" value="3"/>
</dbReference>
<dbReference type="InterPro" id="IPR001638">
    <property type="entry name" value="Solute-binding_3/MltF_N"/>
</dbReference>
<dbReference type="Pfam" id="PF00497">
    <property type="entry name" value="SBP_bac_3"/>
    <property type="match status" value="1"/>
</dbReference>
<sequence>VKTIMRVLILLVLVSGSLACQRQHICDDVIQTTPSPTSPPLTPTSQPLTPTSQPLTPTSPPLTPTSPPVTPTPQPTIPEPTEESSQECPIYTTPAPVCEVTDDPKENKTIVKDIDIEELPKEPDACAKEASEREEMERIERERTFIFGTEIGWYPASFINPLSQEPDGFAHDLIRTVCEQCGRKCEVVVLPNDGPGENMEACLSAGTGLNNHHFDVCAGGTPTVQRKNTFSYSAPWGHPFRSIAYTLASSDINSLKDITSNHKIGVARSFYADKYCLRNKLGVDVNDENLIEFNLTFNDFWAPMVDALKGTRNDLEQVDVILVDYDDVMFPYSDTSLQRIGEPVQCADSGYSFMHRKDFDFTWFEQCLGQVAYSGYYTFLCNKWGISAYCYTVEEFPTPPCVQDMAVCDIDGANEADADDRYEDKSDIDGNEGLCTELEEFERLERDRTFTFTGQTIDGFTAQLVRETCEHCGRRCEFTLLPGNPTDRFLESCTAAFKGLRNGYYDACMDATNSIYLENMFSFSAPLMKSEQTIVVTRFDTGIVQFTDLRLDHKIGFAKTYFANKYCVRSELGFNVSDENVIELEIKGGNWSPLFSALRENKVDVILISDGSLPNSEFRLVGKPFQCGSSGKGLMFRKDSDFSWFDKCFNELVDNERYYTLCNNLGVSSLAYCYGLKDYGRVFQAY</sequence>
<accession>A0A8S4P558</accession>
<dbReference type="AlphaFoldDB" id="A0A8S4P558"/>
<dbReference type="PANTHER" id="PTHR35936">
    <property type="entry name" value="MEMBRANE-BOUND LYTIC MUREIN TRANSGLYCOSYLASE F"/>
    <property type="match status" value="1"/>
</dbReference>
<feature type="signal peptide" evidence="3">
    <location>
        <begin position="1"/>
        <end position="19"/>
    </location>
</feature>
<evidence type="ECO:0000256" key="1">
    <source>
        <dbReference type="ARBA" id="ARBA00022729"/>
    </source>
</evidence>
<feature type="non-terminal residue" evidence="5">
    <location>
        <position position="686"/>
    </location>
</feature>
<dbReference type="Proteomes" id="UP000749559">
    <property type="component" value="Unassembled WGS sequence"/>
</dbReference>
<keyword evidence="6" id="KW-1185">Reference proteome</keyword>
<feature type="region of interest" description="Disordered" evidence="2">
    <location>
        <begin position="31"/>
        <end position="89"/>
    </location>
</feature>
<dbReference type="SUPFAM" id="SSF53850">
    <property type="entry name" value="Periplasmic binding protein-like II"/>
    <property type="match status" value="2"/>
</dbReference>
<protein>
    <recommendedName>
        <fullName evidence="4">Solute-binding protein family 3/N-terminal domain-containing protein</fullName>
    </recommendedName>
</protein>
<dbReference type="PANTHER" id="PTHR35936:SF19">
    <property type="entry name" value="AMINO-ACID-BINDING PROTEIN YXEM-RELATED"/>
    <property type="match status" value="1"/>
</dbReference>
<organism evidence="5 6">
    <name type="scientific">Owenia fusiformis</name>
    <name type="common">Polychaete worm</name>
    <dbReference type="NCBI Taxonomy" id="6347"/>
    <lineage>
        <taxon>Eukaryota</taxon>
        <taxon>Metazoa</taxon>
        <taxon>Spiralia</taxon>
        <taxon>Lophotrochozoa</taxon>
        <taxon>Annelida</taxon>
        <taxon>Polychaeta</taxon>
        <taxon>Sedentaria</taxon>
        <taxon>Canalipalpata</taxon>
        <taxon>Sabellida</taxon>
        <taxon>Oweniida</taxon>
        <taxon>Oweniidae</taxon>
        <taxon>Owenia</taxon>
    </lineage>
</organism>
<evidence type="ECO:0000313" key="6">
    <source>
        <dbReference type="Proteomes" id="UP000749559"/>
    </source>
</evidence>
<comment type="caution">
    <text evidence="5">The sequence shown here is derived from an EMBL/GenBank/DDBJ whole genome shotgun (WGS) entry which is preliminary data.</text>
</comment>
<proteinExistence type="predicted"/>
<feature type="chain" id="PRO_5035901602" description="Solute-binding protein family 3/N-terminal domain-containing protein" evidence="3">
    <location>
        <begin position="20"/>
        <end position="686"/>
    </location>
</feature>